<evidence type="ECO:0000256" key="1">
    <source>
        <dbReference type="SAM" id="Coils"/>
    </source>
</evidence>
<evidence type="ECO:0000313" key="3">
    <source>
        <dbReference type="EMBL" id="OUS46882.1"/>
    </source>
</evidence>
<organism evidence="2 4">
    <name type="scientific">Ostreococcus tauri</name>
    <name type="common">Marine green alga</name>
    <dbReference type="NCBI Taxonomy" id="70448"/>
    <lineage>
        <taxon>Eukaryota</taxon>
        <taxon>Viridiplantae</taxon>
        <taxon>Chlorophyta</taxon>
        <taxon>Mamiellophyceae</taxon>
        <taxon>Mamiellales</taxon>
        <taxon>Bathycoccaceae</taxon>
        <taxon>Ostreococcus</taxon>
    </lineage>
</organism>
<dbReference type="Proteomes" id="UP000009170">
    <property type="component" value="Unassembled WGS sequence"/>
</dbReference>
<accession>A0A1Y5IIH1</accession>
<dbReference type="OrthoDB" id="514952at2759"/>
<keyword evidence="4" id="KW-1185">Reference proteome</keyword>
<reference evidence="2 4" key="1">
    <citation type="journal article" date="2006" name="Proc. Natl. Acad. Sci. U.S.A.">
        <title>Genome analysis of the smallest free-living eukaryote Ostreococcus tauri unveils many unique features.</title>
        <authorList>
            <person name="Derelle E."/>
            <person name="Ferraz C."/>
            <person name="Rombauts S."/>
            <person name="Rouze P."/>
            <person name="Worden A.Z."/>
            <person name="Robbens S."/>
            <person name="Partensky F."/>
            <person name="Degroeve S."/>
            <person name="Echeynie S."/>
            <person name="Cooke R."/>
            <person name="Saeys Y."/>
            <person name="Wuyts J."/>
            <person name="Jabbari K."/>
            <person name="Bowler C."/>
            <person name="Panaud O."/>
            <person name="Piegu B."/>
            <person name="Ball S.G."/>
            <person name="Ral J.-P."/>
            <person name="Bouget F.-Y."/>
            <person name="Piganeau G."/>
            <person name="De Baets B."/>
            <person name="Picard A."/>
            <person name="Delseny M."/>
            <person name="Demaille J."/>
            <person name="Van de Peer Y."/>
            <person name="Moreau H."/>
        </authorList>
    </citation>
    <scope>NUCLEOTIDE SEQUENCE [LARGE SCALE GENOMIC DNA]</scope>
    <source>
        <strain evidence="2 4">OTTH0595</strain>
    </source>
</reference>
<dbReference type="Proteomes" id="UP000195557">
    <property type="component" value="Unassembled WGS sequence"/>
</dbReference>
<evidence type="ECO:0000313" key="4">
    <source>
        <dbReference type="Proteomes" id="UP000009170"/>
    </source>
</evidence>
<sequence>MVDGDDDAATLYDDLVDAHGDDARVGDDGIDGRSTREAIGRMNVKVAELEEKLRASEGEREALRARCENLERNMSCLFNTAMLEVERKDKEIARLREERE</sequence>
<keyword evidence="1" id="KW-0175">Coiled coil</keyword>
<dbReference type="EMBL" id="KZ155780">
    <property type="protein sequence ID" value="OUS46882.1"/>
    <property type="molecule type" value="Genomic_DNA"/>
</dbReference>
<dbReference type="EMBL" id="CAID01000008">
    <property type="protein sequence ID" value="CEG01406.1"/>
    <property type="molecule type" value="Genomic_DNA"/>
</dbReference>
<proteinExistence type="predicted"/>
<evidence type="ECO:0000313" key="2">
    <source>
        <dbReference type="EMBL" id="CEG01406.1"/>
    </source>
</evidence>
<gene>
    <name evidence="3" type="ORF">BE221DRAFT_73460</name>
    <name evidence="2" type="ORF">OT_ostta08g01260</name>
</gene>
<reference evidence="2" key="2">
    <citation type="journal article" date="2014" name="BMC Genomics">
        <title>An improved genome of the model marine alga Ostreococcus tauri unfolds by assessing Illumina de novo assemblies.</title>
        <authorList>
            <person name="Blanc-Mathieu R."/>
            <person name="Verhelst B."/>
            <person name="Derelle E."/>
            <person name="Rombauts S."/>
            <person name="Bouget F.Y."/>
            <person name="Carre I."/>
            <person name="Chateau A."/>
            <person name="Eyre-Walker A."/>
            <person name="Grimsley N."/>
            <person name="Moreau H."/>
            <person name="Piegu B."/>
            <person name="Rivals E."/>
            <person name="Schackwitz W."/>
            <person name="Van de Peer Y."/>
            <person name="Piganeau G."/>
        </authorList>
    </citation>
    <scope>NUCLEOTIDE SEQUENCE</scope>
    <source>
        <strain evidence="2">RCC4221</strain>
    </source>
</reference>
<protein>
    <submittedName>
        <fullName evidence="2">Unnamed product</fullName>
    </submittedName>
</protein>
<reference evidence="3" key="3">
    <citation type="submission" date="2017-04" db="EMBL/GenBank/DDBJ databases">
        <title>Population genomics of picophytoplankton unveils novel chromosome hypervariability.</title>
        <authorList>
            <consortium name="DOE Joint Genome Institute"/>
            <person name="Blanc-Mathieu R."/>
            <person name="Krasovec M."/>
            <person name="Hebrard M."/>
            <person name="Yau S."/>
            <person name="Desgranges E."/>
            <person name="Martin J."/>
            <person name="Schackwitz W."/>
            <person name="Kuo A."/>
            <person name="Salin G."/>
            <person name="Donnadieu C."/>
            <person name="Desdevises Y."/>
            <person name="Sanchez-Ferandin S."/>
            <person name="Moreau H."/>
            <person name="Rivals E."/>
            <person name="Grigoriev I.V."/>
            <person name="Grimsley N."/>
            <person name="Eyre-Walker A."/>
            <person name="Piganeau G."/>
        </authorList>
    </citation>
    <scope>NUCLEOTIDE SEQUENCE [LARGE SCALE GENOMIC DNA]</scope>
    <source>
        <strain evidence="3">RCC 1115</strain>
    </source>
</reference>
<accession>A0A090N4U3</accession>
<accession>A0A454XIZ2</accession>
<name>A0A090N4U3_OSTTA</name>
<feature type="coiled-coil region" evidence="1">
    <location>
        <begin position="39"/>
        <end position="98"/>
    </location>
</feature>
<dbReference type="InParanoid" id="A0A090N4U3"/>
<dbReference type="AlphaFoldDB" id="A0A090N4U3"/>